<comment type="caution">
    <text evidence="2">The sequence shown here is derived from an EMBL/GenBank/DDBJ whole genome shotgun (WGS) entry which is preliminary data.</text>
</comment>
<evidence type="ECO:0000259" key="1">
    <source>
        <dbReference type="Pfam" id="PF08955"/>
    </source>
</evidence>
<dbReference type="EMBL" id="JAKNHQ010000021">
    <property type="protein sequence ID" value="MCG4611696.1"/>
    <property type="molecule type" value="Genomic_DNA"/>
</dbReference>
<name>A0ABS9MLJ3_9FIRM</name>
<reference evidence="2 3" key="1">
    <citation type="submission" date="2022-01" db="EMBL/GenBank/DDBJ databases">
        <title>Collection of gut derived symbiotic bacterial strains cultured from healthy donors.</title>
        <authorList>
            <person name="Lin H."/>
            <person name="Kohout C."/>
            <person name="Waligurski E."/>
            <person name="Pamer E.G."/>
        </authorList>
    </citation>
    <scope>NUCLEOTIDE SEQUENCE [LARGE SCALE GENOMIC DNA]</scope>
    <source>
        <strain evidence="2 3">DFI.7.58</strain>
    </source>
</reference>
<keyword evidence="3" id="KW-1185">Reference proteome</keyword>
<organism evidence="2 3">
    <name type="scientific">Anaeromassilibacillus senegalensis</name>
    <dbReference type="NCBI Taxonomy" id="1673717"/>
    <lineage>
        <taxon>Bacteria</taxon>
        <taxon>Bacillati</taxon>
        <taxon>Bacillota</taxon>
        <taxon>Clostridia</taxon>
        <taxon>Eubacteriales</taxon>
        <taxon>Acutalibacteraceae</taxon>
        <taxon>Anaeromassilibacillus</taxon>
    </lineage>
</organism>
<accession>A0ABS9MLJ3</accession>
<dbReference type="Proteomes" id="UP001298681">
    <property type="component" value="Unassembled WGS sequence"/>
</dbReference>
<dbReference type="Pfam" id="PF08955">
    <property type="entry name" value="BofC_C"/>
    <property type="match status" value="1"/>
</dbReference>
<evidence type="ECO:0000313" key="3">
    <source>
        <dbReference type="Proteomes" id="UP001298681"/>
    </source>
</evidence>
<gene>
    <name evidence="2" type="ORF">L0P57_12240</name>
</gene>
<evidence type="ECO:0000313" key="2">
    <source>
        <dbReference type="EMBL" id="MCG4611696.1"/>
    </source>
</evidence>
<feature type="domain" description="Bypass of forespore C C-terminal" evidence="1">
    <location>
        <begin position="87"/>
        <end position="124"/>
    </location>
</feature>
<sequence>MKKLMIVLACLDILVLALLLMGYPQRWFLPETAEESSSNILYYTPETLSSQESSGAYAMASHVAVYTVRTYEGRIGIFLNDSKVPFEELDVDVGLLPEADQVLLEEGIRVTDREHLNRLIEDYES</sequence>
<dbReference type="InterPro" id="IPR015050">
    <property type="entry name" value="BofC_C"/>
</dbReference>
<proteinExistence type="predicted"/>
<protein>
    <submittedName>
        <fullName evidence="2">BofC C-terminal domain-containing protein</fullName>
    </submittedName>
</protein>
<dbReference type="RefSeq" id="WP_237967100.1">
    <property type="nucleotide sequence ID" value="NZ_JAKNHQ010000021.1"/>
</dbReference>